<dbReference type="InterPro" id="IPR051261">
    <property type="entry name" value="NLR"/>
</dbReference>
<dbReference type="InterPro" id="IPR032675">
    <property type="entry name" value="LRR_dom_sf"/>
</dbReference>
<evidence type="ECO:0000256" key="1">
    <source>
        <dbReference type="ARBA" id="ARBA00022614"/>
    </source>
</evidence>
<dbReference type="SMART" id="SM00368">
    <property type="entry name" value="LRR_RI"/>
    <property type="match status" value="4"/>
</dbReference>
<protein>
    <submittedName>
        <fullName evidence="4">Stonustoxin subunit beta</fullName>
    </submittedName>
</protein>
<keyword evidence="1" id="KW-0433">Leucine-rich repeat</keyword>
<feature type="domain" description="B30.2/SPRY" evidence="3">
    <location>
        <begin position="383"/>
        <end position="571"/>
    </location>
</feature>
<accession>A0A4U5VRD6</accession>
<dbReference type="InterPro" id="IPR003877">
    <property type="entry name" value="SPRY_dom"/>
</dbReference>
<dbReference type="InterPro" id="IPR041267">
    <property type="entry name" value="NLRP_HD2"/>
</dbReference>
<dbReference type="Pfam" id="PF17776">
    <property type="entry name" value="NLRC4_HD2"/>
    <property type="match status" value="1"/>
</dbReference>
<dbReference type="Gene3D" id="3.80.10.10">
    <property type="entry name" value="Ribonuclease Inhibitor"/>
    <property type="match status" value="2"/>
</dbReference>
<dbReference type="SUPFAM" id="SSF52047">
    <property type="entry name" value="RNI-like"/>
    <property type="match status" value="1"/>
</dbReference>
<keyword evidence="2" id="KW-0677">Repeat</keyword>
<dbReference type="InterPro" id="IPR043136">
    <property type="entry name" value="B30.2/SPRY_sf"/>
</dbReference>
<proteinExistence type="predicted"/>
<dbReference type="Pfam" id="PF13765">
    <property type="entry name" value="PRY"/>
    <property type="match status" value="1"/>
</dbReference>
<dbReference type="FunFam" id="3.80.10.10:FF:001632">
    <property type="entry name" value="Uncharacterized protein"/>
    <property type="match status" value="1"/>
</dbReference>
<dbReference type="CDD" id="cd16040">
    <property type="entry name" value="SPRY_PRY_SNTX"/>
    <property type="match status" value="1"/>
</dbReference>
<evidence type="ECO:0000313" key="4">
    <source>
        <dbReference type="EMBL" id="TKS89805.1"/>
    </source>
</evidence>
<dbReference type="SUPFAM" id="SSF49899">
    <property type="entry name" value="Concanavalin A-like lectins/glucanases"/>
    <property type="match status" value="1"/>
</dbReference>
<name>A0A4U5VRD6_COLLU</name>
<dbReference type="PROSITE" id="PS51450">
    <property type="entry name" value="LRR"/>
    <property type="match status" value="1"/>
</dbReference>
<dbReference type="PROSITE" id="PS50188">
    <property type="entry name" value="B302_SPRY"/>
    <property type="match status" value="1"/>
</dbReference>
<organism evidence="4 5">
    <name type="scientific">Collichthys lucidus</name>
    <name type="common">Big head croaker</name>
    <name type="synonym">Sciaena lucida</name>
    <dbReference type="NCBI Taxonomy" id="240159"/>
    <lineage>
        <taxon>Eukaryota</taxon>
        <taxon>Metazoa</taxon>
        <taxon>Chordata</taxon>
        <taxon>Craniata</taxon>
        <taxon>Vertebrata</taxon>
        <taxon>Euteleostomi</taxon>
        <taxon>Actinopterygii</taxon>
        <taxon>Neopterygii</taxon>
        <taxon>Teleostei</taxon>
        <taxon>Neoteleostei</taxon>
        <taxon>Acanthomorphata</taxon>
        <taxon>Eupercaria</taxon>
        <taxon>Sciaenidae</taxon>
        <taxon>Collichthys</taxon>
    </lineage>
</organism>
<dbReference type="InterPro" id="IPR001611">
    <property type="entry name" value="Leu-rich_rpt"/>
</dbReference>
<dbReference type="InterPro" id="IPR006574">
    <property type="entry name" value="PRY"/>
</dbReference>
<dbReference type="AlphaFoldDB" id="A0A4U5VRD6"/>
<dbReference type="Gene3D" id="2.60.120.920">
    <property type="match status" value="1"/>
</dbReference>
<reference evidence="4 5" key="1">
    <citation type="submission" date="2019-01" db="EMBL/GenBank/DDBJ databases">
        <title>Genome Assembly of Collichthys lucidus.</title>
        <authorList>
            <person name="Cai M."/>
            <person name="Xiao S."/>
        </authorList>
    </citation>
    <scope>NUCLEOTIDE SEQUENCE [LARGE SCALE GENOMIC DNA]</scope>
    <source>
        <strain evidence="4">JT15FE1705JMU</strain>
        <tissue evidence="4">Muscle</tissue>
    </source>
</reference>
<dbReference type="SMART" id="SM00589">
    <property type="entry name" value="PRY"/>
    <property type="match status" value="1"/>
</dbReference>
<dbReference type="InterPro" id="IPR001870">
    <property type="entry name" value="B30.2/SPRY"/>
</dbReference>
<dbReference type="InterPro" id="IPR013320">
    <property type="entry name" value="ConA-like_dom_sf"/>
</dbReference>
<dbReference type="STRING" id="240159.A0A4U5VRD6"/>
<dbReference type="Proteomes" id="UP000298787">
    <property type="component" value="Chromosome 21"/>
</dbReference>
<dbReference type="Pfam" id="PF00622">
    <property type="entry name" value="SPRY"/>
    <property type="match status" value="1"/>
</dbReference>
<dbReference type="InterPro" id="IPR003879">
    <property type="entry name" value="Butyrophylin_SPRY"/>
</dbReference>
<evidence type="ECO:0000256" key="2">
    <source>
        <dbReference type="ARBA" id="ARBA00022737"/>
    </source>
</evidence>
<dbReference type="Pfam" id="PF13516">
    <property type="entry name" value="LRR_6"/>
    <property type="match status" value="2"/>
</dbReference>
<dbReference type="SMART" id="SM00449">
    <property type="entry name" value="SPRY"/>
    <property type="match status" value="1"/>
</dbReference>
<keyword evidence="5" id="KW-1185">Reference proteome</keyword>
<evidence type="ECO:0000259" key="3">
    <source>
        <dbReference type="PROSITE" id="PS50188"/>
    </source>
</evidence>
<evidence type="ECO:0000313" key="5">
    <source>
        <dbReference type="Proteomes" id="UP000298787"/>
    </source>
</evidence>
<sequence>MFSGIYTQIFNEELTVCKEKMFCFVHLSIQEFFAALYVHLMFNNDNFNVLTKKPSSTRRFPFRDSSELILYKEAVEKALRCENGHYDIFLRFLLGLSLESNQTLLKPLMTSNRTNQKTRTEIIKHIKERIRASPSPDRCLNLFHCLNELNDRSLVDEIQNYLGSGSLNKVKLSPAQWATLVFVLLTSEEELSVFQLSNYTRSEEGLLRLLPVVKNAREANLNACNLTVTCCEVLANGISSSQLRELDLGNNNLTDAGIIKLSGGLKNSKLEALRLRSCNLTGHSSDALASVISSESCLMKLLDLSDNDLLDVGVKKLSGGLASPHCKLEILKLKEESCIFLASALNSSILRELDLSYNHPGSSGLDLLCALRDDPQCSLQKLSVEQCGESRIQPGPKKYTKKLTLDPNTAHRDLSLSEENRKATRWTKQPYPDHPERFDFWTQVLCEEGLTGRCYWETEWNGRAFIGVAYRRMCRKGKDHDSWLGKNESSWGLNCNKDSYKIWHNGMDTAVTIPTSSNKVGVYLDWSSGKLSFFMVSCGALTLLHTVHTTFTEPVYPGFRLGWVDSTVYLC</sequence>
<dbReference type="PANTHER" id="PTHR24106">
    <property type="entry name" value="NACHT, LRR AND CARD DOMAINS-CONTAINING"/>
    <property type="match status" value="1"/>
</dbReference>
<dbReference type="EMBL" id="CM014098">
    <property type="protein sequence ID" value="TKS89805.1"/>
    <property type="molecule type" value="Genomic_DNA"/>
</dbReference>
<gene>
    <name evidence="4" type="ORF">D9C73_023934</name>
</gene>
<dbReference type="PRINTS" id="PR01407">
    <property type="entry name" value="BUTYPHLNCDUF"/>
</dbReference>